<evidence type="ECO:0000256" key="1">
    <source>
        <dbReference type="ARBA" id="ARBA00022722"/>
    </source>
</evidence>
<dbReference type="Pfam" id="PF09749">
    <property type="entry name" value="HVSL"/>
    <property type="match status" value="1"/>
</dbReference>
<comment type="subcellular location">
    <subcellularLocation>
        <location evidence="5">Nucleus</location>
    </subcellularLocation>
</comment>
<dbReference type="HAMAP" id="MF_03040">
    <property type="entry name" value="USB1"/>
    <property type="match status" value="1"/>
</dbReference>
<gene>
    <name evidence="5" type="primary">USB1</name>
    <name evidence="7" type="ORF">OCU04_005351</name>
</gene>
<protein>
    <recommendedName>
        <fullName evidence="5">U6 snRNA phosphodiesterase</fullName>
        <ecNumber evidence="5">3.1.4.-</ecNumber>
    </recommendedName>
</protein>
<dbReference type="InterPro" id="IPR027521">
    <property type="entry name" value="Usb1"/>
</dbReference>
<evidence type="ECO:0000256" key="6">
    <source>
        <dbReference type="SAM" id="MobiDB-lite"/>
    </source>
</evidence>
<dbReference type="GO" id="GO:0016829">
    <property type="term" value="F:lyase activity"/>
    <property type="evidence" value="ECO:0007669"/>
    <property type="project" value="UniProtKB-KW"/>
</dbReference>
<organism evidence="7 8">
    <name type="scientific">Sclerotinia nivalis</name>
    <dbReference type="NCBI Taxonomy" id="352851"/>
    <lineage>
        <taxon>Eukaryota</taxon>
        <taxon>Fungi</taxon>
        <taxon>Dikarya</taxon>
        <taxon>Ascomycota</taxon>
        <taxon>Pezizomycotina</taxon>
        <taxon>Leotiomycetes</taxon>
        <taxon>Helotiales</taxon>
        <taxon>Sclerotiniaceae</taxon>
        <taxon>Sclerotinia</taxon>
    </lineage>
</organism>
<keyword evidence="8" id="KW-1185">Reference proteome</keyword>
<comment type="function">
    <text evidence="5">Phosphodiesterase responsible for the U6 snRNA 3' end processing. Acts as an exoribonuclease (RNase) responsible for trimming the poly(U) tract of the last nucleotides in the pre-U6 snRNA molecule, leading to the formation of mature U6 snRNA.</text>
</comment>
<evidence type="ECO:0000313" key="8">
    <source>
        <dbReference type="Proteomes" id="UP001152300"/>
    </source>
</evidence>
<sequence>MALVDYISSDEEDVVDVDDDSNQDRHNKKDEKDVTTKTSNSNNLKRKRSISSSSELPPLPSKFHDLYASTVRNSTRDDPSLHGGRKRVIPHIEGNWPTHIYIEWYPSTTEFRLLSSLISKVVSLKRFEIQTFLTSDLGVPLPLHVSLSRAIGFSKDVKDSFLNSFEQAIKSAGIRLFEIGFSGLAWVPNYEKTRWFLVLRLNIPRSNALNKLLHVSNKVVEEYGQPPLYANSRASENGTKIAHPSKDVKNFKAKAQKKKENFIDMVDLSEAFHISIAWTLLPPDQELIEATERLTANELMEVQQIQVQTKEIKAKIGNVVTNVPLPVGITEGKNLFGF</sequence>
<name>A0A9X0DJV4_9HELO</name>
<feature type="compositionally biased region" description="Basic and acidic residues" evidence="6">
    <location>
        <begin position="22"/>
        <end position="35"/>
    </location>
</feature>
<dbReference type="GO" id="GO:0034477">
    <property type="term" value="P:U6 snRNA 3'-end processing"/>
    <property type="evidence" value="ECO:0007669"/>
    <property type="project" value="UniProtKB-UniRule"/>
</dbReference>
<dbReference type="GO" id="GO:0005634">
    <property type="term" value="C:nucleus"/>
    <property type="evidence" value="ECO:0007669"/>
    <property type="project" value="UniProtKB-SubCell"/>
</dbReference>
<reference evidence="7" key="1">
    <citation type="submission" date="2022-11" db="EMBL/GenBank/DDBJ databases">
        <title>Genome Resource of Sclerotinia nivalis Strain SnTB1, a Plant Pathogen Isolated from American Ginseng.</title>
        <authorList>
            <person name="Fan S."/>
        </authorList>
    </citation>
    <scope>NUCLEOTIDE SEQUENCE</scope>
    <source>
        <strain evidence="7">SnTB1</strain>
    </source>
</reference>
<dbReference type="OrthoDB" id="49151at2759"/>
<keyword evidence="1 5" id="KW-0540">Nuclease</keyword>
<keyword evidence="4 5" id="KW-0539">Nucleus</keyword>
<keyword evidence="3" id="KW-0456">Lyase</keyword>
<feature type="active site" description="Proton donor/acceptor" evidence="5">
    <location>
        <position position="273"/>
    </location>
</feature>
<evidence type="ECO:0000313" key="7">
    <source>
        <dbReference type="EMBL" id="KAJ8066271.1"/>
    </source>
</evidence>
<feature type="active site" description="Proton donor/acceptor" evidence="5">
    <location>
        <position position="144"/>
    </location>
</feature>
<dbReference type="EMBL" id="JAPEIS010000005">
    <property type="protein sequence ID" value="KAJ8066271.1"/>
    <property type="molecule type" value="Genomic_DNA"/>
</dbReference>
<dbReference type="PANTHER" id="PTHR13522:SF3">
    <property type="entry name" value="U6 SNRNA PHOSPHODIESTERASE 1"/>
    <property type="match status" value="1"/>
</dbReference>
<feature type="compositionally biased region" description="Acidic residues" evidence="6">
    <location>
        <begin position="8"/>
        <end position="21"/>
    </location>
</feature>
<feature type="region of interest" description="Disordered" evidence="6">
    <location>
        <begin position="1"/>
        <end position="58"/>
    </location>
</feature>
<evidence type="ECO:0000256" key="4">
    <source>
        <dbReference type="ARBA" id="ARBA00023242"/>
    </source>
</evidence>
<comment type="caution">
    <text evidence="7">The sequence shown here is derived from an EMBL/GenBank/DDBJ whole genome shotgun (WGS) entry which is preliminary data.</text>
</comment>
<evidence type="ECO:0000256" key="3">
    <source>
        <dbReference type="ARBA" id="ARBA00023239"/>
    </source>
</evidence>
<evidence type="ECO:0000256" key="5">
    <source>
        <dbReference type="HAMAP-Rule" id="MF_03040"/>
    </source>
</evidence>
<proteinExistence type="inferred from homology"/>
<dbReference type="PANTHER" id="PTHR13522">
    <property type="entry name" value="U6 SNRNA PHOSPHODIESTERASE 1"/>
    <property type="match status" value="1"/>
</dbReference>
<dbReference type="Proteomes" id="UP001152300">
    <property type="component" value="Unassembled WGS sequence"/>
</dbReference>
<dbReference type="Gene3D" id="3.90.1140.10">
    <property type="entry name" value="Cyclic phosphodiesterase"/>
    <property type="match status" value="1"/>
</dbReference>
<comment type="similarity">
    <text evidence="5">Belongs to the 2H phosphoesterase superfamily. USB1 family.</text>
</comment>
<dbReference type="GO" id="GO:1990838">
    <property type="term" value="F:poly(U)-specific exoribonuclease activity, producing 3' uridine cyclic phosphate ends"/>
    <property type="evidence" value="ECO:0007669"/>
    <property type="project" value="UniProtKB-UniRule"/>
</dbReference>
<keyword evidence="2 5" id="KW-0378">Hydrolase</keyword>
<dbReference type="AlphaFoldDB" id="A0A9X0DJV4"/>
<evidence type="ECO:0000256" key="2">
    <source>
        <dbReference type="ARBA" id="ARBA00022801"/>
    </source>
</evidence>
<dbReference type="EC" id="3.1.4.-" evidence="5"/>
<accession>A0A9X0DJV4</accession>